<keyword evidence="2" id="KW-0548">Nucleotidyltransferase</keyword>
<evidence type="ECO:0000313" key="2">
    <source>
        <dbReference type="EMBL" id="RHN67141.1"/>
    </source>
</evidence>
<dbReference type="AlphaFoldDB" id="A0A396IQY1"/>
<dbReference type="Pfam" id="PF13966">
    <property type="entry name" value="zf-RVT"/>
    <property type="match status" value="1"/>
</dbReference>
<dbReference type="InterPro" id="IPR026960">
    <property type="entry name" value="RVT-Znf"/>
</dbReference>
<accession>A0A396IQY1</accession>
<organism evidence="2">
    <name type="scientific">Medicago truncatula</name>
    <name type="common">Barrel medic</name>
    <name type="synonym">Medicago tribuloides</name>
    <dbReference type="NCBI Taxonomy" id="3880"/>
    <lineage>
        <taxon>Eukaryota</taxon>
        <taxon>Viridiplantae</taxon>
        <taxon>Streptophyta</taxon>
        <taxon>Embryophyta</taxon>
        <taxon>Tracheophyta</taxon>
        <taxon>Spermatophyta</taxon>
        <taxon>Magnoliopsida</taxon>
        <taxon>eudicotyledons</taxon>
        <taxon>Gunneridae</taxon>
        <taxon>Pentapetalae</taxon>
        <taxon>rosids</taxon>
        <taxon>fabids</taxon>
        <taxon>Fabales</taxon>
        <taxon>Fabaceae</taxon>
        <taxon>Papilionoideae</taxon>
        <taxon>50 kb inversion clade</taxon>
        <taxon>NPAAA clade</taxon>
        <taxon>Hologalegina</taxon>
        <taxon>IRL clade</taxon>
        <taxon>Trifolieae</taxon>
        <taxon>Medicago</taxon>
    </lineage>
</organism>
<sequence>MFSRIFELSDNKMATVAEMEHFRWGEIGEAWKWCRPLRAWEEDQLRECSTCLNSIILQDDVTNRWRWNVHTTESYTVNNAYNFLQQTSSQYINEDDFHVFWNKDVPPKVNLFVWRLLLNRLPTNYVTPRFSNIIFFSINQSKTP</sequence>
<dbReference type="PANTHER" id="PTHR36617">
    <property type="entry name" value="PROTEIN, PUTATIVE-RELATED"/>
    <property type="match status" value="1"/>
</dbReference>
<feature type="domain" description="Reverse transcriptase zinc-binding" evidence="1">
    <location>
        <begin position="75"/>
        <end position="126"/>
    </location>
</feature>
<comment type="caution">
    <text evidence="2">The sequence shown here is derived from an EMBL/GenBank/DDBJ whole genome shotgun (WGS) entry which is preliminary data.</text>
</comment>
<evidence type="ECO:0000259" key="1">
    <source>
        <dbReference type="Pfam" id="PF13966"/>
    </source>
</evidence>
<dbReference type="EMBL" id="PSQE01000003">
    <property type="protein sequence ID" value="RHN67141.1"/>
    <property type="molecule type" value="Genomic_DNA"/>
</dbReference>
<protein>
    <submittedName>
        <fullName evidence="2">Putative reverse transcriptase zinc-binding domain-containing protein</fullName>
    </submittedName>
</protein>
<gene>
    <name evidence="2" type="ORF">MtrunA17_Chr3g0099521</name>
</gene>
<proteinExistence type="predicted"/>
<dbReference type="PANTHER" id="PTHR36617:SF5">
    <property type="entry name" value="OS05G0421675 PROTEIN"/>
    <property type="match status" value="1"/>
</dbReference>
<name>A0A396IQY1_MEDTR</name>
<keyword evidence="2" id="KW-0808">Transferase</keyword>
<dbReference type="Proteomes" id="UP000265566">
    <property type="component" value="Chromosome 3"/>
</dbReference>
<keyword evidence="2" id="KW-0695">RNA-directed DNA polymerase</keyword>
<reference evidence="2" key="1">
    <citation type="journal article" date="2018" name="Nat. Plants">
        <title>Whole-genome landscape of Medicago truncatula symbiotic genes.</title>
        <authorList>
            <person name="Pecrix Y."/>
            <person name="Gamas P."/>
            <person name="Carrere S."/>
        </authorList>
    </citation>
    <scope>NUCLEOTIDE SEQUENCE</scope>
    <source>
        <tissue evidence="2">Leaves</tissue>
    </source>
</reference>
<dbReference type="Gramene" id="rna15290">
    <property type="protein sequence ID" value="RHN67141.1"/>
    <property type="gene ID" value="gene15290"/>
</dbReference>
<dbReference type="GO" id="GO:0003964">
    <property type="term" value="F:RNA-directed DNA polymerase activity"/>
    <property type="evidence" value="ECO:0007669"/>
    <property type="project" value="UniProtKB-KW"/>
</dbReference>